<sequence>MGFVHVSLSDYGRKIVNDVNVELLGVKFKADFVVLDYVNEGEPSILFGRDFLETTKSQVDFGLGEIIMNLTKFEENIDVINLLEEVRSSSEEAEISRHEVQGIHWWLSFEMLR</sequence>
<dbReference type="InterPro" id="IPR021109">
    <property type="entry name" value="Peptidase_aspartic_dom_sf"/>
</dbReference>
<gene>
    <name evidence="1" type="ORF">Tci_886696</name>
</gene>
<comment type="caution">
    <text evidence="1">The sequence shown here is derived from an EMBL/GenBank/DDBJ whole genome shotgun (WGS) entry which is preliminary data.</text>
</comment>
<dbReference type="EMBL" id="BKCJ011281416">
    <property type="protein sequence ID" value="GFD14727.1"/>
    <property type="molecule type" value="Genomic_DNA"/>
</dbReference>
<name>A0A699TXD8_TANCI</name>
<reference evidence="1" key="1">
    <citation type="journal article" date="2019" name="Sci. Rep.">
        <title>Draft genome of Tanacetum cinerariifolium, the natural source of mosquito coil.</title>
        <authorList>
            <person name="Yamashiro T."/>
            <person name="Shiraishi A."/>
            <person name="Satake H."/>
            <person name="Nakayama K."/>
        </authorList>
    </citation>
    <scope>NUCLEOTIDE SEQUENCE</scope>
</reference>
<proteinExistence type="predicted"/>
<protein>
    <recommendedName>
        <fullName evidence="2">Reverse transcriptase domain-containing protein</fullName>
    </recommendedName>
</protein>
<dbReference type="AlphaFoldDB" id="A0A699TXD8"/>
<dbReference type="Gene3D" id="2.40.70.10">
    <property type="entry name" value="Acid Proteases"/>
    <property type="match status" value="1"/>
</dbReference>
<evidence type="ECO:0000313" key="1">
    <source>
        <dbReference type="EMBL" id="GFD14727.1"/>
    </source>
</evidence>
<evidence type="ECO:0008006" key="2">
    <source>
        <dbReference type="Google" id="ProtNLM"/>
    </source>
</evidence>
<accession>A0A699TXD8</accession>
<organism evidence="1">
    <name type="scientific">Tanacetum cinerariifolium</name>
    <name type="common">Dalmatian daisy</name>
    <name type="synonym">Chrysanthemum cinerariifolium</name>
    <dbReference type="NCBI Taxonomy" id="118510"/>
    <lineage>
        <taxon>Eukaryota</taxon>
        <taxon>Viridiplantae</taxon>
        <taxon>Streptophyta</taxon>
        <taxon>Embryophyta</taxon>
        <taxon>Tracheophyta</taxon>
        <taxon>Spermatophyta</taxon>
        <taxon>Magnoliopsida</taxon>
        <taxon>eudicotyledons</taxon>
        <taxon>Gunneridae</taxon>
        <taxon>Pentapetalae</taxon>
        <taxon>asterids</taxon>
        <taxon>campanulids</taxon>
        <taxon>Asterales</taxon>
        <taxon>Asteraceae</taxon>
        <taxon>Asteroideae</taxon>
        <taxon>Anthemideae</taxon>
        <taxon>Anthemidinae</taxon>
        <taxon>Tanacetum</taxon>
    </lineage>
</organism>